<organism evidence="2 3">
    <name type="scientific">Janthinobacterium fluminis</name>
    <dbReference type="NCBI Taxonomy" id="2987524"/>
    <lineage>
        <taxon>Bacteria</taxon>
        <taxon>Pseudomonadati</taxon>
        <taxon>Pseudomonadota</taxon>
        <taxon>Betaproteobacteria</taxon>
        <taxon>Burkholderiales</taxon>
        <taxon>Oxalobacteraceae</taxon>
        <taxon>Janthinobacterium</taxon>
    </lineage>
</organism>
<evidence type="ECO:0000313" key="3">
    <source>
        <dbReference type="Proteomes" id="UP001221208"/>
    </source>
</evidence>
<accession>A0ABT5K440</accession>
<dbReference type="InterPro" id="IPR056509">
    <property type="entry name" value="Imm33-like"/>
</dbReference>
<sequence length="183" mass="20236">MPGADIQWLLDHLEQRVASGERFAAGEFMQVGWMLLRLDGGADGVLRVAEPDMKSMPIAYIESIDNTLKTMRAQKEMLENLRPPEAPAFPSMRQSVLVDANYKSAESVVMYRIASEVTSGWFVMDAHGKRDGPDQLNASYISLYQLALDRPDLVKFFALPTGLKVEVDKKFGAAPAGKGKDKS</sequence>
<protein>
    <recommendedName>
        <fullName evidence="1">Imm33-like domain-containing protein</fullName>
    </recommendedName>
</protein>
<dbReference type="Pfam" id="PF24719">
    <property type="entry name" value="Imm33-like"/>
    <property type="match status" value="1"/>
</dbReference>
<reference evidence="2 3" key="1">
    <citation type="submission" date="2022-10" db="EMBL/GenBank/DDBJ databases">
        <title>Janthinobacterium sp. hw3 Genome sequencing.</title>
        <authorList>
            <person name="Park S."/>
        </authorList>
    </citation>
    <scope>NUCLEOTIDE SEQUENCE [LARGE SCALE GENOMIC DNA]</scope>
    <source>
        <strain evidence="3">hw3</strain>
    </source>
</reference>
<dbReference type="Proteomes" id="UP001221208">
    <property type="component" value="Unassembled WGS sequence"/>
</dbReference>
<evidence type="ECO:0000313" key="2">
    <source>
        <dbReference type="EMBL" id="MDC8758502.1"/>
    </source>
</evidence>
<dbReference type="EMBL" id="JAQQXR010000004">
    <property type="protein sequence ID" value="MDC8758502.1"/>
    <property type="molecule type" value="Genomic_DNA"/>
</dbReference>
<comment type="caution">
    <text evidence="2">The sequence shown here is derived from an EMBL/GenBank/DDBJ whole genome shotgun (WGS) entry which is preliminary data.</text>
</comment>
<keyword evidence="3" id="KW-1185">Reference proteome</keyword>
<evidence type="ECO:0000259" key="1">
    <source>
        <dbReference type="Pfam" id="PF24719"/>
    </source>
</evidence>
<name>A0ABT5K440_9BURK</name>
<proteinExistence type="predicted"/>
<gene>
    <name evidence="2" type="ORF">OIK44_13020</name>
</gene>
<feature type="domain" description="Imm33-like" evidence="1">
    <location>
        <begin position="74"/>
        <end position="169"/>
    </location>
</feature>
<dbReference type="RefSeq" id="WP_273671182.1">
    <property type="nucleotide sequence ID" value="NZ_JAQQXR010000004.1"/>
</dbReference>